<proteinExistence type="predicted"/>
<organism evidence="1 2">
    <name type="scientific">Bauhinia variegata</name>
    <name type="common">Purple orchid tree</name>
    <name type="synonym">Phanera variegata</name>
    <dbReference type="NCBI Taxonomy" id="167791"/>
    <lineage>
        <taxon>Eukaryota</taxon>
        <taxon>Viridiplantae</taxon>
        <taxon>Streptophyta</taxon>
        <taxon>Embryophyta</taxon>
        <taxon>Tracheophyta</taxon>
        <taxon>Spermatophyta</taxon>
        <taxon>Magnoliopsida</taxon>
        <taxon>eudicotyledons</taxon>
        <taxon>Gunneridae</taxon>
        <taxon>Pentapetalae</taxon>
        <taxon>rosids</taxon>
        <taxon>fabids</taxon>
        <taxon>Fabales</taxon>
        <taxon>Fabaceae</taxon>
        <taxon>Cercidoideae</taxon>
        <taxon>Cercideae</taxon>
        <taxon>Bauhiniinae</taxon>
        <taxon>Bauhinia</taxon>
    </lineage>
</organism>
<name>A0ACB9LZG6_BAUVA</name>
<evidence type="ECO:0000313" key="1">
    <source>
        <dbReference type="EMBL" id="KAI4317125.1"/>
    </source>
</evidence>
<dbReference type="Proteomes" id="UP000828941">
    <property type="component" value="Chromosome 10"/>
</dbReference>
<reference evidence="1 2" key="1">
    <citation type="journal article" date="2022" name="DNA Res.">
        <title>Chromosomal-level genome assembly of the orchid tree Bauhinia variegata (Leguminosae; Cercidoideae) supports the allotetraploid origin hypothesis of Bauhinia.</title>
        <authorList>
            <person name="Zhong Y."/>
            <person name="Chen Y."/>
            <person name="Zheng D."/>
            <person name="Pang J."/>
            <person name="Liu Y."/>
            <person name="Luo S."/>
            <person name="Meng S."/>
            <person name="Qian L."/>
            <person name="Wei D."/>
            <person name="Dai S."/>
            <person name="Zhou R."/>
        </authorList>
    </citation>
    <scope>NUCLEOTIDE SEQUENCE [LARGE SCALE GENOMIC DNA]</scope>
    <source>
        <strain evidence="1">BV-YZ2020</strain>
    </source>
</reference>
<gene>
    <name evidence="1" type="ORF">L6164_025027</name>
</gene>
<comment type="caution">
    <text evidence="1">The sequence shown here is derived from an EMBL/GenBank/DDBJ whole genome shotgun (WGS) entry which is preliminary data.</text>
</comment>
<keyword evidence="2" id="KW-1185">Reference proteome</keyword>
<sequence length="430" mass="48733">MKFSPNGEYLASGGEDGVVRIWRVISLDTSTALDSFISKVTEDISSSWKKRSSQPHIFLPKKVLQLEETPLHEFYGHSSDILDLAWFNSDILLSASMDKTVRLWRVGCNQCLSVFPHKDYVTCIQFNPVDENYFISGSIDGKVRVWGTYEGRVVDWADARDVITAISYQPDGKGFIVGSLTGTCRFYVASGKYFQLEAQIDIDGKKKTAGNKITGIQFSQDKHQRVMISSEDSKLRILDGINVVQKYRGLPKSGSQMSGSFTCSGRHIISVGEDCRVYAWNYREMENASLKQKKSERSCEYFFSEGVTVAVPWSAMTREQKISQSPCNSAHCRSEMQDHICVRELERFSFGNWFSIDATCRVSTTWPEEKLPIWDFPFREGEYDQHRQSAEDPCQCHHSSLSETWGLSIVTADCDGTIKTFHNLGLPVRL</sequence>
<dbReference type="EMBL" id="CM039435">
    <property type="protein sequence ID" value="KAI4317125.1"/>
    <property type="molecule type" value="Genomic_DNA"/>
</dbReference>
<evidence type="ECO:0000313" key="2">
    <source>
        <dbReference type="Proteomes" id="UP000828941"/>
    </source>
</evidence>
<accession>A0ACB9LZG6</accession>
<protein>
    <submittedName>
        <fullName evidence="1">Uncharacterized protein</fullName>
    </submittedName>
</protein>